<dbReference type="EMBL" id="BPLQ01009555">
    <property type="protein sequence ID" value="GIY44689.1"/>
    <property type="molecule type" value="Genomic_DNA"/>
</dbReference>
<sequence length="92" mass="10615">MHTTFSVLNYQQTTIFRPPPQRLPVINEPYSSKVSDCSLGSLKMPQEVLAIRINYPWQRRIFTSQTFLADSRGLRNGFHFRVFRGIKLLSGG</sequence>
<proteinExistence type="predicted"/>
<gene>
    <name evidence="1" type="ORF">CDAR_118181</name>
</gene>
<comment type="caution">
    <text evidence="1">The sequence shown here is derived from an EMBL/GenBank/DDBJ whole genome shotgun (WGS) entry which is preliminary data.</text>
</comment>
<organism evidence="1 2">
    <name type="scientific">Caerostris darwini</name>
    <dbReference type="NCBI Taxonomy" id="1538125"/>
    <lineage>
        <taxon>Eukaryota</taxon>
        <taxon>Metazoa</taxon>
        <taxon>Ecdysozoa</taxon>
        <taxon>Arthropoda</taxon>
        <taxon>Chelicerata</taxon>
        <taxon>Arachnida</taxon>
        <taxon>Araneae</taxon>
        <taxon>Araneomorphae</taxon>
        <taxon>Entelegynae</taxon>
        <taxon>Araneoidea</taxon>
        <taxon>Araneidae</taxon>
        <taxon>Caerostris</taxon>
    </lineage>
</organism>
<keyword evidence="2" id="KW-1185">Reference proteome</keyword>
<name>A0AAV4TES3_9ARAC</name>
<reference evidence="1 2" key="1">
    <citation type="submission" date="2021-06" db="EMBL/GenBank/DDBJ databases">
        <title>Caerostris darwini draft genome.</title>
        <authorList>
            <person name="Kono N."/>
            <person name="Arakawa K."/>
        </authorList>
    </citation>
    <scope>NUCLEOTIDE SEQUENCE [LARGE SCALE GENOMIC DNA]</scope>
</reference>
<evidence type="ECO:0000313" key="1">
    <source>
        <dbReference type="EMBL" id="GIY44689.1"/>
    </source>
</evidence>
<evidence type="ECO:0000313" key="2">
    <source>
        <dbReference type="Proteomes" id="UP001054837"/>
    </source>
</evidence>
<dbReference type="AlphaFoldDB" id="A0AAV4TES3"/>
<accession>A0AAV4TES3</accession>
<dbReference type="Proteomes" id="UP001054837">
    <property type="component" value="Unassembled WGS sequence"/>
</dbReference>
<protein>
    <submittedName>
        <fullName evidence="1">Uncharacterized protein</fullName>
    </submittedName>
</protein>